<feature type="region of interest" description="Disordered" evidence="1">
    <location>
        <begin position="1"/>
        <end position="45"/>
    </location>
</feature>
<feature type="non-terminal residue" evidence="2">
    <location>
        <position position="1"/>
    </location>
</feature>
<feature type="region of interest" description="Disordered" evidence="1">
    <location>
        <begin position="61"/>
        <end position="144"/>
    </location>
</feature>
<organism evidence="2 3">
    <name type="scientific">Rhizoctonia solani</name>
    <dbReference type="NCBI Taxonomy" id="456999"/>
    <lineage>
        <taxon>Eukaryota</taxon>
        <taxon>Fungi</taxon>
        <taxon>Dikarya</taxon>
        <taxon>Basidiomycota</taxon>
        <taxon>Agaricomycotina</taxon>
        <taxon>Agaricomycetes</taxon>
        <taxon>Cantharellales</taxon>
        <taxon>Ceratobasidiaceae</taxon>
        <taxon>Rhizoctonia</taxon>
    </lineage>
</organism>
<feature type="compositionally biased region" description="Polar residues" evidence="1">
    <location>
        <begin position="302"/>
        <end position="311"/>
    </location>
</feature>
<dbReference type="Proteomes" id="UP000602905">
    <property type="component" value="Unassembled WGS sequence"/>
</dbReference>
<protein>
    <submittedName>
        <fullName evidence="2">Uncharacterized protein</fullName>
    </submittedName>
</protein>
<feature type="region of interest" description="Disordered" evidence="1">
    <location>
        <begin position="264"/>
        <end position="359"/>
    </location>
</feature>
<gene>
    <name evidence="2" type="ORF">RHS03_06569</name>
</gene>
<sequence length="359" mass="38351">MGLESRVDNPTEGEGDMEEIPETDEEQQRVRARSFLNRGMGRGPEEMVDLGAASEAIIHLDAGENVGSSPESEPAGVTGLENTVASSTNNTVAASVAVRSGPNSGTADSNTTRNLTAESSPGPDQHMGLSQRDNTGPSADEPTVQPLDLLQSTLTPAPYPPESTCFRNPQRPDAITQSGSVMIVSAESTTYNNKDLLDHLIQSPEANSSASVLPTLTTVPPQNVQRNSTLWPPFDEALLRRSTSMLERMRRERAEMASKDFQLLVGPQPPSSTAVTINPPILTTSGLSGPSTPASAHPAPVETTSIQSALTQPESMELEPSEPEPQSSLSSSSNAQAPELYLQTDFDGTRRRPRVARKW</sequence>
<evidence type="ECO:0000313" key="2">
    <source>
        <dbReference type="EMBL" id="KAF8701177.1"/>
    </source>
</evidence>
<dbReference type="EMBL" id="JACYCD010000188">
    <property type="protein sequence ID" value="KAF8701177.1"/>
    <property type="molecule type" value="Genomic_DNA"/>
</dbReference>
<evidence type="ECO:0000313" key="3">
    <source>
        <dbReference type="Proteomes" id="UP000602905"/>
    </source>
</evidence>
<reference evidence="2" key="1">
    <citation type="submission" date="2020-09" db="EMBL/GenBank/DDBJ databases">
        <title>Comparative genome analyses of four rice-infecting Rhizoctonia solani isolates reveal extensive enrichment of homogalacturonan modification genes.</title>
        <authorList>
            <person name="Lee D.-Y."/>
            <person name="Jeon J."/>
            <person name="Kim K.-T."/>
            <person name="Cheong K."/>
            <person name="Song H."/>
            <person name="Choi G."/>
            <person name="Ko J."/>
            <person name="Opiyo S.O."/>
            <person name="Zuo S."/>
            <person name="Madhav S."/>
            <person name="Lee Y.-H."/>
            <person name="Wang G.-L."/>
        </authorList>
    </citation>
    <scope>NUCLEOTIDE SEQUENCE</scope>
    <source>
        <strain evidence="2">AG1-IA WGL</strain>
    </source>
</reference>
<name>A0A8H7LSY4_9AGAM</name>
<feature type="compositionally biased region" description="Polar residues" evidence="1">
    <location>
        <begin position="80"/>
        <end position="93"/>
    </location>
</feature>
<feature type="compositionally biased region" description="Low complexity" evidence="1">
    <location>
        <begin position="324"/>
        <end position="333"/>
    </location>
</feature>
<accession>A0A8H7LSY4</accession>
<proteinExistence type="predicted"/>
<dbReference type="AlphaFoldDB" id="A0A8H7LSY4"/>
<feature type="compositionally biased region" description="Polar residues" evidence="1">
    <location>
        <begin position="271"/>
        <end position="294"/>
    </location>
</feature>
<evidence type="ECO:0000256" key="1">
    <source>
        <dbReference type="SAM" id="MobiDB-lite"/>
    </source>
</evidence>
<comment type="caution">
    <text evidence="2">The sequence shown here is derived from an EMBL/GenBank/DDBJ whole genome shotgun (WGS) entry which is preliminary data.</text>
</comment>
<feature type="compositionally biased region" description="Polar residues" evidence="1">
    <location>
        <begin position="101"/>
        <end position="119"/>
    </location>
</feature>
<feature type="compositionally biased region" description="Acidic residues" evidence="1">
    <location>
        <begin position="11"/>
        <end position="25"/>
    </location>
</feature>